<dbReference type="AlphaFoldDB" id="A0A4R8UCA5"/>
<feature type="non-terminal residue" evidence="2">
    <location>
        <position position="227"/>
    </location>
</feature>
<dbReference type="OrthoDB" id="5110209at2"/>
<proteinExistence type="predicted"/>
<keyword evidence="1" id="KW-0732">Signal</keyword>
<accession>A0A4R8UCA5</accession>
<sequence>MSTSSRPLRLPRRHPVRRSALAAIAMLAVPLALAAGNVAFGANHVSAATVSVAEAQYLGEVDGFEQRRLRAVGLLAVAESVLASAELTLNTSAGKVLAPASRTTLADGIRAEQYQLDLVREELKKGYRLVDPAAPVTSRFSARLGFYDAASVLRRHRFAEAADLSTVRAHLAGPVQTVKDAVLAWQTEQKRLAAVKAAKAAAAARAAEAARAAAARAPARAWQAPTA</sequence>
<evidence type="ECO:0008006" key="4">
    <source>
        <dbReference type="Google" id="ProtNLM"/>
    </source>
</evidence>
<dbReference type="Proteomes" id="UP000297866">
    <property type="component" value="Unassembled WGS sequence"/>
</dbReference>
<reference evidence="2 3" key="1">
    <citation type="submission" date="2019-03" db="EMBL/GenBank/DDBJ databases">
        <title>Genomics of glacier-inhabiting Cryobacterium strains.</title>
        <authorList>
            <person name="Liu Q."/>
            <person name="Xin Y.-H."/>
        </authorList>
    </citation>
    <scope>NUCLEOTIDE SEQUENCE [LARGE SCALE GENOMIC DNA]</scope>
    <source>
        <strain evidence="2 3">Sr47</strain>
    </source>
</reference>
<feature type="chain" id="PRO_5020592155" description="DUF4142 domain-containing protein" evidence="1">
    <location>
        <begin position="35"/>
        <end position="227"/>
    </location>
</feature>
<evidence type="ECO:0000313" key="2">
    <source>
        <dbReference type="EMBL" id="TFB47827.1"/>
    </source>
</evidence>
<dbReference type="RefSeq" id="WP_134492210.1">
    <property type="nucleotide sequence ID" value="NZ_SOEZ01000070.1"/>
</dbReference>
<dbReference type="EMBL" id="SOEZ01000070">
    <property type="protein sequence ID" value="TFB47827.1"/>
    <property type="molecule type" value="Genomic_DNA"/>
</dbReference>
<feature type="signal peptide" evidence="1">
    <location>
        <begin position="1"/>
        <end position="34"/>
    </location>
</feature>
<organism evidence="2 3">
    <name type="scientific">Cryobacterium tagatosivorans</name>
    <dbReference type="NCBI Taxonomy" id="1259199"/>
    <lineage>
        <taxon>Bacteria</taxon>
        <taxon>Bacillati</taxon>
        <taxon>Actinomycetota</taxon>
        <taxon>Actinomycetes</taxon>
        <taxon>Micrococcales</taxon>
        <taxon>Microbacteriaceae</taxon>
        <taxon>Cryobacterium</taxon>
    </lineage>
</organism>
<protein>
    <recommendedName>
        <fullName evidence="4">DUF4142 domain-containing protein</fullName>
    </recommendedName>
</protein>
<gene>
    <name evidence="2" type="ORF">E3O23_14570</name>
</gene>
<comment type="caution">
    <text evidence="2">The sequence shown here is derived from an EMBL/GenBank/DDBJ whole genome shotgun (WGS) entry which is preliminary data.</text>
</comment>
<evidence type="ECO:0000256" key="1">
    <source>
        <dbReference type="SAM" id="SignalP"/>
    </source>
</evidence>
<name>A0A4R8UCA5_9MICO</name>
<evidence type="ECO:0000313" key="3">
    <source>
        <dbReference type="Proteomes" id="UP000297866"/>
    </source>
</evidence>
<keyword evidence="3" id="KW-1185">Reference proteome</keyword>